<feature type="region of interest" description="Disordered" evidence="1">
    <location>
        <begin position="112"/>
        <end position="148"/>
    </location>
</feature>
<dbReference type="Proteomes" id="UP000193411">
    <property type="component" value="Unassembled WGS sequence"/>
</dbReference>
<dbReference type="OrthoDB" id="2107166at2759"/>
<sequence>MDSLAVSTSTLSSTRPSLPCLLHPVSSADTLSGIALKYGAHVSALRRLNRLYSDDAIFARPFLVIPLNPSMTCQCHGQVQPFRPEDSEHQQIDSAIEVDLTLAHSHRWSVARSAFPSPPPTPEPTSLSCSPTRQPRRGPSCPPPKTRREASLTSMATNDLALLMAPHRCPTCNAFAPTFLLANYAVPTSLQSSIPLPEAPISQVSARFDDRITQIDDEIASALSAWNQVTSVEPPFVAPLEDPSQPFRPLTQQDSRSQHHRHHLLSAHAAVHWVLSLLDVPNKASVVPIGKASRVRIPSSSVASTKGSEHEEDREYELHYMRRRHVRDSVTSVET</sequence>
<dbReference type="CDD" id="cd00118">
    <property type="entry name" value="LysM"/>
    <property type="match status" value="1"/>
</dbReference>
<dbReference type="InterPro" id="IPR018392">
    <property type="entry name" value="LysM"/>
</dbReference>
<protein>
    <recommendedName>
        <fullName evidence="2">LysM domain-containing protein</fullName>
    </recommendedName>
</protein>
<dbReference type="AlphaFoldDB" id="A0A1Y2HHX1"/>
<gene>
    <name evidence="3" type="ORF">BCR44DRAFT_335372</name>
</gene>
<dbReference type="InterPro" id="IPR036779">
    <property type="entry name" value="LysM_dom_sf"/>
</dbReference>
<organism evidence="3 4">
    <name type="scientific">Catenaria anguillulae PL171</name>
    <dbReference type="NCBI Taxonomy" id="765915"/>
    <lineage>
        <taxon>Eukaryota</taxon>
        <taxon>Fungi</taxon>
        <taxon>Fungi incertae sedis</taxon>
        <taxon>Blastocladiomycota</taxon>
        <taxon>Blastocladiomycetes</taxon>
        <taxon>Blastocladiales</taxon>
        <taxon>Catenariaceae</taxon>
        <taxon>Catenaria</taxon>
    </lineage>
</organism>
<reference evidence="3 4" key="1">
    <citation type="submission" date="2016-07" db="EMBL/GenBank/DDBJ databases">
        <title>Pervasive Adenine N6-methylation of Active Genes in Fungi.</title>
        <authorList>
            <consortium name="DOE Joint Genome Institute"/>
            <person name="Mondo S.J."/>
            <person name="Dannebaum R.O."/>
            <person name="Kuo R.C."/>
            <person name="Labutti K."/>
            <person name="Haridas S."/>
            <person name="Kuo A."/>
            <person name="Salamov A."/>
            <person name="Ahrendt S.R."/>
            <person name="Lipzen A."/>
            <person name="Sullivan W."/>
            <person name="Andreopoulos W.B."/>
            <person name="Clum A."/>
            <person name="Lindquist E."/>
            <person name="Daum C."/>
            <person name="Ramamoorthy G.K."/>
            <person name="Gryganskyi A."/>
            <person name="Culley D."/>
            <person name="Magnuson J.K."/>
            <person name="James T.Y."/>
            <person name="O'Malley M.A."/>
            <person name="Stajich J.E."/>
            <person name="Spatafora J.W."/>
            <person name="Visel A."/>
            <person name="Grigoriev I.V."/>
        </authorList>
    </citation>
    <scope>NUCLEOTIDE SEQUENCE [LARGE SCALE GENOMIC DNA]</scope>
    <source>
        <strain evidence="3 4">PL171</strain>
    </source>
</reference>
<keyword evidence="4" id="KW-1185">Reference proteome</keyword>
<evidence type="ECO:0000313" key="4">
    <source>
        <dbReference type="Proteomes" id="UP000193411"/>
    </source>
</evidence>
<dbReference type="Pfam" id="PF01476">
    <property type="entry name" value="LysM"/>
    <property type="match status" value="1"/>
</dbReference>
<dbReference type="EMBL" id="MCFL01000030">
    <property type="protein sequence ID" value="ORZ34155.1"/>
    <property type="molecule type" value="Genomic_DNA"/>
</dbReference>
<dbReference type="PANTHER" id="PTHR20932:SF8">
    <property type="entry name" value="LD22649P"/>
    <property type="match status" value="1"/>
</dbReference>
<evidence type="ECO:0000313" key="3">
    <source>
        <dbReference type="EMBL" id="ORZ34155.1"/>
    </source>
</evidence>
<accession>A0A1Y2HHX1</accession>
<dbReference type="SMART" id="SM00257">
    <property type="entry name" value="LysM"/>
    <property type="match status" value="1"/>
</dbReference>
<proteinExistence type="predicted"/>
<dbReference type="InterPro" id="IPR045030">
    <property type="entry name" value="LYSM1-4"/>
</dbReference>
<comment type="caution">
    <text evidence="3">The sequence shown here is derived from an EMBL/GenBank/DDBJ whole genome shotgun (WGS) entry which is preliminary data.</text>
</comment>
<dbReference type="PANTHER" id="PTHR20932">
    <property type="entry name" value="LYSM AND PUTATIVE PEPTIDOGLYCAN-BINDING DOMAIN-CONTAINING PROTEIN"/>
    <property type="match status" value="1"/>
</dbReference>
<feature type="domain" description="LysM" evidence="2">
    <location>
        <begin position="21"/>
        <end position="65"/>
    </location>
</feature>
<dbReference type="Gene3D" id="3.10.350.10">
    <property type="entry name" value="LysM domain"/>
    <property type="match status" value="1"/>
</dbReference>
<dbReference type="SUPFAM" id="SSF54106">
    <property type="entry name" value="LysM domain"/>
    <property type="match status" value="1"/>
</dbReference>
<evidence type="ECO:0000256" key="1">
    <source>
        <dbReference type="SAM" id="MobiDB-lite"/>
    </source>
</evidence>
<dbReference type="PROSITE" id="PS51782">
    <property type="entry name" value="LYSM"/>
    <property type="match status" value="1"/>
</dbReference>
<name>A0A1Y2HHX1_9FUNG</name>
<evidence type="ECO:0000259" key="2">
    <source>
        <dbReference type="PROSITE" id="PS51782"/>
    </source>
</evidence>